<organism evidence="4 5">
    <name type="scientific">Chitinivibrio alkaliphilus ACht1</name>
    <dbReference type="NCBI Taxonomy" id="1313304"/>
    <lineage>
        <taxon>Bacteria</taxon>
        <taxon>Pseudomonadati</taxon>
        <taxon>Fibrobacterota</taxon>
        <taxon>Chitinivibrionia</taxon>
        <taxon>Chitinivibrionales</taxon>
        <taxon>Chitinivibrionaceae</taxon>
        <taxon>Chitinivibrio</taxon>
    </lineage>
</organism>
<feature type="binding site" evidence="2">
    <location>
        <position position="311"/>
    </location>
    <ligand>
        <name>substrate</name>
    </ligand>
</feature>
<feature type="binding site" evidence="2">
    <location>
        <position position="75"/>
    </location>
    <ligand>
        <name>Mg(2+)</name>
        <dbReference type="ChEBI" id="CHEBI:18420"/>
        <label>2</label>
    </ligand>
</feature>
<dbReference type="InterPro" id="IPR006283">
    <property type="entry name" value="ThiL-like"/>
</dbReference>
<feature type="binding site" evidence="2">
    <location>
        <position position="216"/>
    </location>
    <ligand>
        <name>Mg(2+)</name>
        <dbReference type="ChEBI" id="CHEBI:18420"/>
        <label>3</label>
    </ligand>
</feature>
<feature type="binding site" evidence="2">
    <location>
        <position position="106"/>
    </location>
    <ligand>
        <name>ATP</name>
        <dbReference type="ChEBI" id="CHEBI:30616"/>
    </ligand>
</feature>
<keyword evidence="2" id="KW-0808">Transferase</keyword>
<dbReference type="InterPro" id="IPR016188">
    <property type="entry name" value="PurM-like_N"/>
</dbReference>
<keyword evidence="2 4" id="KW-0418">Kinase</keyword>
<feature type="binding site" evidence="2">
    <location>
        <position position="218"/>
    </location>
    <ligand>
        <name>ATP</name>
        <dbReference type="ChEBI" id="CHEBI:30616"/>
    </ligand>
</feature>
<comment type="caution">
    <text evidence="2">Lacks conserved residue(s) required for the propagation of feature annotation.</text>
</comment>
<feature type="binding site" evidence="2">
    <location>
        <position position="53"/>
    </location>
    <ligand>
        <name>substrate</name>
    </ligand>
</feature>
<dbReference type="GO" id="GO:0009228">
    <property type="term" value="P:thiamine biosynthetic process"/>
    <property type="evidence" value="ECO:0007669"/>
    <property type="project" value="UniProtKB-KW"/>
</dbReference>
<feature type="binding site" evidence="2">
    <location>
        <position position="46"/>
    </location>
    <ligand>
        <name>Mg(2+)</name>
        <dbReference type="ChEBI" id="CHEBI:18420"/>
        <label>1</label>
    </ligand>
</feature>
<reference evidence="4 5" key="1">
    <citation type="journal article" date="2013" name="Environ. Microbiol.">
        <title>Genome analysis of Chitinivibrio alkaliphilus gen. nov., sp. nov., a novel extremely haloalkaliphilic anaerobic chitinolytic bacterium from the candidate phylum Termite Group 3.</title>
        <authorList>
            <person name="Sorokin D.Y."/>
            <person name="Gumerov V.M."/>
            <person name="Rakitin A.L."/>
            <person name="Beletsky A.V."/>
            <person name="Damste J.S."/>
            <person name="Muyzer G."/>
            <person name="Mardanov A.V."/>
            <person name="Ravin N.V."/>
        </authorList>
    </citation>
    <scope>NUCLEOTIDE SEQUENCE [LARGE SCALE GENOMIC DNA]</scope>
    <source>
        <strain evidence="4 5">ACht1</strain>
    </source>
</reference>
<evidence type="ECO:0000256" key="1">
    <source>
        <dbReference type="ARBA" id="ARBA00022977"/>
    </source>
</evidence>
<evidence type="ECO:0000313" key="5">
    <source>
        <dbReference type="Proteomes" id="UP000017148"/>
    </source>
</evidence>
<evidence type="ECO:0000259" key="3">
    <source>
        <dbReference type="Pfam" id="PF00586"/>
    </source>
</evidence>
<keyword evidence="2" id="KW-0547">Nucleotide-binding</keyword>
<dbReference type="Gene3D" id="3.90.650.10">
    <property type="entry name" value="PurM-like C-terminal domain"/>
    <property type="match status" value="1"/>
</dbReference>
<dbReference type="CDD" id="cd02194">
    <property type="entry name" value="ThiL"/>
    <property type="match status" value="1"/>
</dbReference>
<dbReference type="AlphaFoldDB" id="U7D8Q8"/>
<feature type="domain" description="PurM-like N-terminal" evidence="3">
    <location>
        <begin position="28"/>
        <end position="139"/>
    </location>
</feature>
<keyword evidence="2" id="KW-0067">ATP-binding</keyword>
<dbReference type="GO" id="GO:0000287">
    <property type="term" value="F:magnesium ion binding"/>
    <property type="evidence" value="ECO:0007669"/>
    <property type="project" value="UniProtKB-UniRule"/>
</dbReference>
<keyword evidence="2" id="KW-0479">Metal-binding</keyword>
<feature type="binding site" evidence="2">
    <location>
        <position position="219"/>
    </location>
    <ligand>
        <name>Mg(2+)</name>
        <dbReference type="ChEBI" id="CHEBI:18420"/>
        <label>5</label>
    </ligand>
</feature>
<evidence type="ECO:0000256" key="2">
    <source>
        <dbReference type="HAMAP-Rule" id="MF_02128"/>
    </source>
</evidence>
<comment type="caution">
    <text evidence="4">The sequence shown here is derived from an EMBL/GenBank/DDBJ whole genome shotgun (WGS) entry which is preliminary data.</text>
</comment>
<dbReference type="HAMAP" id="MF_02128">
    <property type="entry name" value="TMP_kinase"/>
    <property type="match status" value="1"/>
</dbReference>
<dbReference type="GO" id="GO:0005524">
    <property type="term" value="F:ATP binding"/>
    <property type="evidence" value="ECO:0007669"/>
    <property type="project" value="UniProtKB-UniRule"/>
</dbReference>
<dbReference type="SUPFAM" id="SSF56042">
    <property type="entry name" value="PurM C-terminal domain-like"/>
    <property type="match status" value="1"/>
</dbReference>
<dbReference type="EMBL" id="ASJR01000001">
    <property type="protein sequence ID" value="ERP39315.1"/>
    <property type="molecule type" value="Genomic_DNA"/>
</dbReference>
<dbReference type="PANTHER" id="PTHR30270:SF0">
    <property type="entry name" value="THIAMINE-MONOPHOSPHATE KINASE"/>
    <property type="match status" value="1"/>
</dbReference>
<feature type="binding site" evidence="2">
    <location>
        <begin position="123"/>
        <end position="124"/>
    </location>
    <ligand>
        <name>ATP</name>
        <dbReference type="ChEBI" id="CHEBI:30616"/>
    </ligand>
</feature>
<keyword evidence="2" id="KW-0460">Magnesium</keyword>
<feature type="binding site" evidence="2">
    <location>
        <position position="30"/>
    </location>
    <ligand>
        <name>Mg(2+)</name>
        <dbReference type="ChEBI" id="CHEBI:18420"/>
        <label>4</label>
    </ligand>
</feature>
<comment type="pathway">
    <text evidence="2">Cofactor biosynthesis; thiamine diphosphate biosynthesis; thiamine diphosphate from thiamine phosphate: step 1/1.</text>
</comment>
<dbReference type="PATRIC" id="fig|1313304.3.peg.102"/>
<comment type="miscellaneous">
    <text evidence="2">Reaction mechanism of ThiL seems to utilize a direct, inline transfer of the gamma-phosphate of ATP to TMP rather than a phosphorylated enzyme intermediate.</text>
</comment>
<dbReference type="Gene3D" id="3.30.1330.10">
    <property type="entry name" value="PurM-like, N-terminal domain"/>
    <property type="match status" value="1"/>
</dbReference>
<dbReference type="SUPFAM" id="SSF55326">
    <property type="entry name" value="PurM N-terminal domain-like"/>
    <property type="match status" value="1"/>
</dbReference>
<feature type="binding site" evidence="2">
    <location>
        <position position="30"/>
    </location>
    <ligand>
        <name>Mg(2+)</name>
        <dbReference type="ChEBI" id="CHEBI:18420"/>
        <label>3</label>
    </ligand>
</feature>
<dbReference type="Pfam" id="PF00586">
    <property type="entry name" value="AIRS"/>
    <property type="match status" value="1"/>
</dbReference>
<feature type="binding site" evidence="2">
    <location>
        <position position="75"/>
    </location>
    <ligand>
        <name>Mg(2+)</name>
        <dbReference type="ChEBI" id="CHEBI:18420"/>
        <label>3</label>
    </ligand>
</feature>
<protein>
    <recommendedName>
        <fullName evidence="2">Thiamine-monophosphate kinase</fullName>
        <shortName evidence="2">TMP kinase</shortName>
        <shortName evidence="2">Thiamine-phosphate kinase</shortName>
        <ecNumber evidence="2">2.7.4.16</ecNumber>
    </recommendedName>
</protein>
<dbReference type="EC" id="2.7.4.16" evidence="2"/>
<comment type="similarity">
    <text evidence="2">Belongs to the thiamine-monophosphate kinase family.</text>
</comment>
<feature type="binding site" evidence="2">
    <location>
        <position position="44"/>
    </location>
    <ligand>
        <name>Mg(2+)</name>
        <dbReference type="ChEBI" id="CHEBI:18420"/>
        <label>4</label>
    </ligand>
</feature>
<dbReference type="InterPro" id="IPR036676">
    <property type="entry name" value="PurM-like_C_sf"/>
</dbReference>
<comment type="function">
    <text evidence="2">Catalyzes the ATP-dependent phosphorylation of thiamine-monophosphate (TMP) to form thiamine-pyrophosphate (TPP), the active form of vitamin B1.</text>
</comment>
<proteinExistence type="inferred from homology"/>
<dbReference type="NCBIfam" id="TIGR01379">
    <property type="entry name" value="thiL"/>
    <property type="match status" value="1"/>
</dbReference>
<dbReference type="PIRSF" id="PIRSF005303">
    <property type="entry name" value="Thiam_monoph_kin"/>
    <property type="match status" value="1"/>
</dbReference>
<name>U7D8Q8_9BACT</name>
<evidence type="ECO:0000313" key="4">
    <source>
        <dbReference type="EMBL" id="ERP39315.1"/>
    </source>
</evidence>
<dbReference type="OrthoDB" id="9802811at2"/>
<dbReference type="RefSeq" id="WP_022635675.1">
    <property type="nucleotide sequence ID" value="NZ_ASJR01000001.1"/>
</dbReference>
<comment type="catalytic activity">
    <reaction evidence="2">
        <text>thiamine phosphate + ATP = thiamine diphosphate + ADP</text>
        <dbReference type="Rhea" id="RHEA:15913"/>
        <dbReference type="ChEBI" id="CHEBI:30616"/>
        <dbReference type="ChEBI" id="CHEBI:37575"/>
        <dbReference type="ChEBI" id="CHEBI:58937"/>
        <dbReference type="ChEBI" id="CHEBI:456216"/>
        <dbReference type="EC" id="2.7.4.16"/>
    </reaction>
</comment>
<feature type="binding site" evidence="2">
    <location>
        <position position="124"/>
    </location>
    <ligand>
        <name>Mg(2+)</name>
        <dbReference type="ChEBI" id="CHEBI:18420"/>
        <label>1</label>
    </ligand>
</feature>
<dbReference type="Proteomes" id="UP000017148">
    <property type="component" value="Unassembled WGS sequence"/>
</dbReference>
<dbReference type="STRING" id="1313304.CALK_0111"/>
<keyword evidence="1 2" id="KW-0784">Thiamine biosynthesis</keyword>
<dbReference type="InterPro" id="IPR036921">
    <property type="entry name" value="PurM-like_N_sf"/>
</dbReference>
<dbReference type="GO" id="GO:0009229">
    <property type="term" value="P:thiamine diphosphate biosynthetic process"/>
    <property type="evidence" value="ECO:0007669"/>
    <property type="project" value="UniProtKB-UniRule"/>
</dbReference>
<dbReference type="PANTHER" id="PTHR30270">
    <property type="entry name" value="THIAMINE-MONOPHOSPHATE KINASE"/>
    <property type="match status" value="1"/>
</dbReference>
<dbReference type="GO" id="GO:0009030">
    <property type="term" value="F:thiamine-phosphate kinase activity"/>
    <property type="evidence" value="ECO:0007669"/>
    <property type="project" value="UniProtKB-UniRule"/>
</dbReference>
<accession>U7D8Q8</accession>
<sequence>MIDEKKVIDQISAQFADTGSAPFLQRIGDDCAVRSVDGGYHLYSADVLVENVHFSHSYMTLFEIGRKTAAVNISDIAAMGGIPDSLTIQLVCPPIENLADAIKELYSGIHELCETYQITLAGGDLSRGPCWVIACSIVGTQNTRVVYREGATIGDELWVTGTPGLSSLGFDILQRHGRIKAEKLAPHAVRAHVSPSPQVKAGQLLAACHDVHAMIDVSDGIAKEARLLSNSCGKGACIYVPSTIKKKLQHPESLQAPEHYFLSGGEDYELLFATAPGFIPPPEVSCMQIGHIIDTPGIFQIDGTPWQESPWDHFSGEA</sequence>
<keyword evidence="5" id="KW-1185">Reference proteome</keyword>
<feature type="binding site" evidence="2">
    <location>
        <position position="148"/>
    </location>
    <ligand>
        <name>ATP</name>
        <dbReference type="ChEBI" id="CHEBI:30616"/>
    </ligand>
</feature>
<feature type="binding site" evidence="2">
    <location>
        <position position="75"/>
    </location>
    <ligand>
        <name>Mg(2+)</name>
        <dbReference type="ChEBI" id="CHEBI:18420"/>
        <label>4</label>
    </ligand>
</feature>
<dbReference type="UniPathway" id="UPA00060">
    <property type="reaction ID" value="UER00142"/>
</dbReference>
<feature type="binding site" evidence="2">
    <location>
        <position position="266"/>
    </location>
    <ligand>
        <name>substrate</name>
    </ligand>
</feature>
<feature type="binding site" evidence="2">
    <location>
        <position position="46"/>
    </location>
    <ligand>
        <name>Mg(2+)</name>
        <dbReference type="ChEBI" id="CHEBI:18420"/>
        <label>2</label>
    </ligand>
</feature>
<gene>
    <name evidence="2" type="primary">thiL</name>
    <name evidence="4" type="ORF">CALK_0111</name>
</gene>
<dbReference type="eggNOG" id="COG0611">
    <property type="taxonomic scope" value="Bacteria"/>
</dbReference>